<proteinExistence type="inferred from homology"/>
<evidence type="ECO:0000259" key="6">
    <source>
        <dbReference type="PROSITE" id="PS50089"/>
    </source>
</evidence>
<dbReference type="InterPro" id="IPR001841">
    <property type="entry name" value="Znf_RING"/>
</dbReference>
<evidence type="ECO:0000313" key="7">
    <source>
        <dbReference type="EMBL" id="VVC38797.1"/>
    </source>
</evidence>
<comment type="similarity">
    <text evidence="1">Belongs to the IAP family.</text>
</comment>
<feature type="domain" description="RING-type" evidence="6">
    <location>
        <begin position="669"/>
        <end position="703"/>
    </location>
</feature>
<dbReference type="PROSITE" id="PS50143">
    <property type="entry name" value="BIR_REPEAT_2"/>
    <property type="match status" value="2"/>
</dbReference>
<feature type="compositionally biased region" description="Polar residues" evidence="5">
    <location>
        <begin position="506"/>
        <end position="522"/>
    </location>
</feature>
<keyword evidence="2 4" id="KW-0479">Metal-binding</keyword>
<feature type="compositionally biased region" description="Basic and acidic residues" evidence="5">
    <location>
        <begin position="653"/>
        <end position="667"/>
    </location>
</feature>
<feature type="compositionally biased region" description="Polar residues" evidence="5">
    <location>
        <begin position="431"/>
        <end position="441"/>
    </location>
</feature>
<dbReference type="InterPro" id="IPR001370">
    <property type="entry name" value="BIR_rpt"/>
</dbReference>
<dbReference type="Gene3D" id="3.30.40.10">
    <property type="entry name" value="Zinc/RING finger domain, C3HC4 (zinc finger)"/>
    <property type="match status" value="2"/>
</dbReference>
<evidence type="ECO:0000256" key="4">
    <source>
        <dbReference type="PROSITE-ProRule" id="PRU00175"/>
    </source>
</evidence>
<dbReference type="InterPro" id="IPR050784">
    <property type="entry name" value="IAP"/>
</dbReference>
<feature type="compositionally biased region" description="Polar residues" evidence="5">
    <location>
        <begin position="450"/>
        <end position="466"/>
    </location>
</feature>
<evidence type="ECO:0000256" key="5">
    <source>
        <dbReference type="SAM" id="MobiDB-lite"/>
    </source>
</evidence>
<dbReference type="PANTHER" id="PTHR10044">
    <property type="entry name" value="INHIBITOR OF APOPTOSIS"/>
    <property type="match status" value="1"/>
</dbReference>
<dbReference type="GO" id="GO:0008270">
    <property type="term" value="F:zinc ion binding"/>
    <property type="evidence" value="ECO:0007669"/>
    <property type="project" value="UniProtKB-KW"/>
</dbReference>
<organism evidence="7 8">
    <name type="scientific">Cinara cedri</name>
    <dbReference type="NCBI Taxonomy" id="506608"/>
    <lineage>
        <taxon>Eukaryota</taxon>
        <taxon>Metazoa</taxon>
        <taxon>Ecdysozoa</taxon>
        <taxon>Arthropoda</taxon>
        <taxon>Hexapoda</taxon>
        <taxon>Insecta</taxon>
        <taxon>Pterygota</taxon>
        <taxon>Neoptera</taxon>
        <taxon>Paraneoptera</taxon>
        <taxon>Hemiptera</taxon>
        <taxon>Sternorrhyncha</taxon>
        <taxon>Aphidomorpha</taxon>
        <taxon>Aphidoidea</taxon>
        <taxon>Aphididae</taxon>
        <taxon>Lachninae</taxon>
        <taxon>Cinara</taxon>
    </lineage>
</organism>
<dbReference type="SMART" id="SM00184">
    <property type="entry name" value="RING"/>
    <property type="match status" value="2"/>
</dbReference>
<dbReference type="SUPFAM" id="SSF57924">
    <property type="entry name" value="Inhibitor of apoptosis (IAP) repeat"/>
    <property type="match status" value="2"/>
</dbReference>
<protein>
    <submittedName>
        <fullName evidence="7">BIR repeat,Zinc finger, RING/FYVE/PHD-type,Zinc finger, RING-type</fullName>
    </submittedName>
</protein>
<sequence>MTTNTVNRTSDFWILLNSKYPLTLLEINDAIDNASSDEESTDNDGMYKNRLASYKQGWPLDFLTPQQMAKAGFYYLRYTDNVRCKHCNLIFSNWIHSDDPIRRHKDLSPRCRFFYGFFDEDIGYKLQIIDYISYTYKRTPHLNQMPNLNDTLRILLDKNIFKIMNGNSDMDFVHYEVRLDSFQSLIFQLKQSTQSLAEAGFYYIGNGFTDKVHCFSCSIGLDRWNDNDDPWEQHALNSPECDYLLLKKGDHFVKKVWKLLNATIPVCNPTGSIPMENDHEGDSSLEDGIASSTEGELVDLEENDDNNGKISLFRENLHLYQERDVNTLPDFMICKLCYRKEINVCIVPCGHAFACVNCVFAIESCVMCSKPILCVMNVSIYLNENKRENNLIQMPRCSLKNLNELTQFSIGSPKDSDDIVQLPSGLKNDSDNVAQFPSGSQKDSDDVVQLPSSLQTDSDNVVQFPNGSPKDSDDVAQLPSGLKNDSDNVAQFPSGSQKDSDDVVQLPSSLQTDSDNVVQFPNGSPKDSDDVAQLPSGLKNDSDNVAQFPSGSQKDSDDVVQLPSSLQTDSDNVVQFPSGLQTDSDNVTQFPSGLQTDSDNVAQFPSGSQKDSDDVAQLPSGLQNDSDDVVQLPSGSQKDSDDVAQLPSCSSNDSHKTNSDSLSKDKSNCKCCGKKEMKAVFIPCRHIYACQECAIKLNECPACLSPICAYIKVYMS</sequence>
<dbReference type="OrthoDB" id="5855668at2759"/>
<feature type="compositionally biased region" description="Polar residues" evidence="5">
    <location>
        <begin position="543"/>
        <end position="553"/>
    </location>
</feature>
<feature type="compositionally biased region" description="Polar residues" evidence="5">
    <location>
        <begin position="562"/>
        <end position="609"/>
    </location>
</feature>
<feature type="compositionally biased region" description="Polar residues" evidence="5">
    <location>
        <begin position="487"/>
        <end position="497"/>
    </location>
</feature>
<dbReference type="EMBL" id="CABPRJ010001500">
    <property type="protein sequence ID" value="VVC38797.1"/>
    <property type="molecule type" value="Genomic_DNA"/>
</dbReference>
<dbReference type="SMART" id="SM00238">
    <property type="entry name" value="BIR"/>
    <property type="match status" value="2"/>
</dbReference>
<dbReference type="PANTHER" id="PTHR10044:SF139">
    <property type="entry name" value="DEATH-ASSOCIATED INHIBITOR OF APOPTOSIS 2"/>
    <property type="match status" value="1"/>
</dbReference>
<gene>
    <name evidence="7" type="ORF">CINCED_3A009351</name>
</gene>
<feature type="domain" description="RING-type" evidence="6">
    <location>
        <begin position="334"/>
        <end position="369"/>
    </location>
</feature>
<dbReference type="PROSITE" id="PS50089">
    <property type="entry name" value="ZF_RING_2"/>
    <property type="match status" value="2"/>
</dbReference>
<dbReference type="CDD" id="cd00022">
    <property type="entry name" value="BIR"/>
    <property type="match status" value="2"/>
</dbReference>
<dbReference type="Proteomes" id="UP000325440">
    <property type="component" value="Unassembled WGS sequence"/>
</dbReference>
<evidence type="ECO:0000256" key="3">
    <source>
        <dbReference type="ARBA" id="ARBA00022833"/>
    </source>
</evidence>
<keyword evidence="3" id="KW-0862">Zinc</keyword>
<dbReference type="AlphaFoldDB" id="A0A5E4N6L3"/>
<feature type="region of interest" description="Disordered" evidence="5">
    <location>
        <begin position="426"/>
        <end position="667"/>
    </location>
</feature>
<keyword evidence="2 4" id="KW-0863">Zinc-finger</keyword>
<evidence type="ECO:0000256" key="2">
    <source>
        <dbReference type="ARBA" id="ARBA00022771"/>
    </source>
</evidence>
<dbReference type="Pfam" id="PF00653">
    <property type="entry name" value="BIR"/>
    <property type="match status" value="2"/>
</dbReference>
<keyword evidence="8" id="KW-1185">Reference proteome</keyword>
<evidence type="ECO:0000313" key="8">
    <source>
        <dbReference type="Proteomes" id="UP000325440"/>
    </source>
</evidence>
<accession>A0A5E4N6L3</accession>
<dbReference type="Gene3D" id="1.10.1170.10">
    <property type="entry name" value="Inhibitor Of Apoptosis Protein (2mihbC-IAP-1), Chain A"/>
    <property type="match status" value="2"/>
</dbReference>
<evidence type="ECO:0000256" key="1">
    <source>
        <dbReference type="ARBA" id="ARBA00006672"/>
    </source>
</evidence>
<name>A0A5E4N6L3_9HEMI</name>
<dbReference type="InterPro" id="IPR013083">
    <property type="entry name" value="Znf_RING/FYVE/PHD"/>
</dbReference>
<reference evidence="7 8" key="1">
    <citation type="submission" date="2019-08" db="EMBL/GenBank/DDBJ databases">
        <authorList>
            <person name="Alioto T."/>
            <person name="Alioto T."/>
            <person name="Gomez Garrido J."/>
        </authorList>
    </citation>
    <scope>NUCLEOTIDE SEQUENCE [LARGE SCALE GENOMIC DNA]</scope>
</reference>
<dbReference type="Pfam" id="PF13920">
    <property type="entry name" value="zf-C3HC4_3"/>
    <property type="match status" value="2"/>
</dbReference>